<gene>
    <name evidence="4" type="ORF">EB1_32820</name>
</gene>
<dbReference type="Pfam" id="PF18962">
    <property type="entry name" value="Por_Secre_tail"/>
    <property type="match status" value="1"/>
</dbReference>
<organism evidence="4 5">
    <name type="scientific">Empedobacter brevis NBRC 14943 = ATCC 43319</name>
    <dbReference type="NCBI Taxonomy" id="1218108"/>
    <lineage>
        <taxon>Bacteria</taxon>
        <taxon>Pseudomonadati</taxon>
        <taxon>Bacteroidota</taxon>
        <taxon>Flavobacteriia</taxon>
        <taxon>Flavobacteriales</taxon>
        <taxon>Weeksellaceae</taxon>
        <taxon>Empedobacter</taxon>
    </lineage>
</organism>
<dbReference type="NCBIfam" id="TIGR04183">
    <property type="entry name" value="Por_Secre_tail"/>
    <property type="match status" value="1"/>
</dbReference>
<evidence type="ECO:0000313" key="5">
    <source>
        <dbReference type="Proteomes" id="UP000321245"/>
    </source>
</evidence>
<dbReference type="EMBL" id="BJXC01000032">
    <property type="protein sequence ID" value="GEM53492.1"/>
    <property type="molecule type" value="Genomic_DNA"/>
</dbReference>
<evidence type="ECO:0000256" key="2">
    <source>
        <dbReference type="SAM" id="SignalP"/>
    </source>
</evidence>
<keyword evidence="1 2" id="KW-0732">Signal</keyword>
<name>A0A511NL07_9FLAO</name>
<dbReference type="OrthoDB" id="9801383at2"/>
<evidence type="ECO:0000313" key="4">
    <source>
        <dbReference type="EMBL" id="GEM53492.1"/>
    </source>
</evidence>
<dbReference type="RefSeq" id="WP_019976142.1">
    <property type="nucleotide sequence ID" value="NZ_BJXC01000032.1"/>
</dbReference>
<dbReference type="AlphaFoldDB" id="A0A511NL07"/>
<comment type="caution">
    <text evidence="4">The sequence shown here is derived from an EMBL/GenBank/DDBJ whole genome shotgun (WGS) entry which is preliminary data.</text>
</comment>
<dbReference type="STRING" id="1218108.GCA_000382425_02667"/>
<dbReference type="InterPro" id="IPR052918">
    <property type="entry name" value="Motility_Chemotaxis_Reg"/>
</dbReference>
<proteinExistence type="predicted"/>
<keyword evidence="5" id="KW-1185">Reference proteome</keyword>
<reference evidence="4 5" key="1">
    <citation type="submission" date="2019-07" db="EMBL/GenBank/DDBJ databases">
        <title>Whole genome shotgun sequence of Empedobacter brevis NBRC 14943.</title>
        <authorList>
            <person name="Hosoyama A."/>
            <person name="Uohara A."/>
            <person name="Ohji S."/>
            <person name="Ichikawa N."/>
        </authorList>
    </citation>
    <scope>NUCLEOTIDE SEQUENCE [LARGE SCALE GENOMIC DNA]</scope>
    <source>
        <strain evidence="4 5">NBRC 14943</strain>
    </source>
</reference>
<dbReference type="InterPro" id="IPR015943">
    <property type="entry name" value="WD40/YVTN_repeat-like_dom_sf"/>
</dbReference>
<feature type="chain" id="PRO_5021883516" description="Secretion system C-terminal sorting domain-containing protein" evidence="2">
    <location>
        <begin position="19"/>
        <end position="566"/>
    </location>
</feature>
<sequence length="566" mass="61485">MKKLLLSVAIVSFNYIHAQNYFGTEFIGEEGVNSPQGFTKKGNKLVLSSSIGGGLTGNFPISFKGGNADGILTSLNATDGTIEWIKQFGGGGDEVIIDTAIDDAGNYYVTGYMTGGGSSAMDADPGPGVYLLPIPSALSNRDIFIVKLDANGNFLWAKQMSTPSGAGNEEICSIKLDSNGNIYLAGFFITVDFDPSPLEQLYVASGNADAFIVKLTSDGDFIWVKTFGSDTGKISGIKSMDIDESDNIYVAGRFQGSIDLDPDLVNTDIKTSNGGYDTYLAKYTSEGNYVWGKTYGGKGNDIPEKILLAKGNLYVGGSFSGEVDLDPSPANSTYSAPEGQQAYVSKFDIDGSYLKSFVVEDNTANPNTIKDVFVDDKENIYLSGLFQNMTINATNYSTPYANADTFFLKLDQNMNFSSIYLIQGVGKQSVPYINQLTDTKFITAGASKQNADFDYTTETSPEIPTNAQIYTHITKLDFEKNDLGMVEVKGNKQIDVFPNPVVDIIHITSRNKLNVVSIYNLEGKTVMKQDKFDLNQINVSFLPKGVYLLQATDEKGNIHQAKFIKK</sequence>
<feature type="signal peptide" evidence="2">
    <location>
        <begin position="1"/>
        <end position="18"/>
    </location>
</feature>
<dbReference type="GeneID" id="84650770"/>
<feature type="domain" description="Secretion system C-terminal sorting" evidence="3">
    <location>
        <begin position="496"/>
        <end position="564"/>
    </location>
</feature>
<dbReference type="Gene3D" id="2.130.10.10">
    <property type="entry name" value="YVTN repeat-like/Quinoprotein amine dehydrogenase"/>
    <property type="match status" value="1"/>
</dbReference>
<dbReference type="Proteomes" id="UP000321245">
    <property type="component" value="Unassembled WGS sequence"/>
</dbReference>
<protein>
    <recommendedName>
        <fullName evidence="3">Secretion system C-terminal sorting domain-containing protein</fullName>
    </recommendedName>
</protein>
<accession>A0A511NL07</accession>
<dbReference type="InterPro" id="IPR026444">
    <property type="entry name" value="Secre_tail"/>
</dbReference>
<dbReference type="PANTHER" id="PTHR35580:SF1">
    <property type="entry name" value="PHYTASE-LIKE DOMAIN-CONTAINING PROTEIN"/>
    <property type="match status" value="1"/>
</dbReference>
<evidence type="ECO:0000259" key="3">
    <source>
        <dbReference type="Pfam" id="PF18962"/>
    </source>
</evidence>
<dbReference type="PANTHER" id="PTHR35580">
    <property type="entry name" value="CELL SURFACE GLYCOPROTEIN (S-LAYER PROTEIN)-LIKE PROTEIN"/>
    <property type="match status" value="1"/>
</dbReference>
<dbReference type="SUPFAM" id="SSF101898">
    <property type="entry name" value="NHL repeat"/>
    <property type="match status" value="1"/>
</dbReference>
<evidence type="ECO:0000256" key="1">
    <source>
        <dbReference type="ARBA" id="ARBA00022729"/>
    </source>
</evidence>